<sequence length="416" mass="46710">MNSEGFILNKMKSLLLAPLSSPSSSIPPRIRFSFLLDKCISSSSFIPGVIEDIPSPNTNSVDTNRPSESENSINVLTSQSPISENPVLTQTHVIETLLSYRNDPFSALDYFKWVEKQPGFARGIVYPFCLMLHILVHSGNHYTVARNLLNSYASSNSVPSAIVLVDHFIDCGKRFGFQLNPLVFNYLLNGYVRARRFADAVDCFKAMVSCGVAPWAPIMNNFLSTLAKKNMIDEALNLFNDLILKKTSYDCATVNVMMCACLRRDKVDEAEKYFVEAKVRGMKLDAAIYSTAIRVACMKLEANVACNLLKEMKKMDWVPSEGTFTNLICTCVKQRNLTEALRLKDEMICSGYQISLIVSTSLMKGYCQHGDLNSALELFNEIVEDGLTPTRSLMQSLLKDAVGIETWRRRRSYTRK</sequence>
<reference evidence="5" key="1">
    <citation type="submission" date="2024-07" db="EMBL/GenBank/DDBJ databases">
        <title>Two chromosome-level genome assemblies of Korean endemic species Abeliophyllum distichum and Forsythia ovata (Oleaceae).</title>
        <authorList>
            <person name="Jang H."/>
        </authorList>
    </citation>
    <scope>NUCLEOTIDE SEQUENCE [LARGE SCALE GENOMIC DNA]</scope>
</reference>
<evidence type="ECO:0000256" key="1">
    <source>
        <dbReference type="ARBA" id="ARBA00007626"/>
    </source>
</evidence>
<comment type="caution">
    <text evidence="4">The sequence shown here is derived from an EMBL/GenBank/DDBJ whole genome shotgun (WGS) entry which is preliminary data.</text>
</comment>
<proteinExistence type="inferred from homology"/>
<evidence type="ECO:0000313" key="4">
    <source>
        <dbReference type="EMBL" id="KAL2491314.1"/>
    </source>
</evidence>
<dbReference type="NCBIfam" id="TIGR00756">
    <property type="entry name" value="PPR"/>
    <property type="match status" value="4"/>
</dbReference>
<gene>
    <name evidence="4" type="ORF">Adt_26942</name>
</gene>
<dbReference type="PANTHER" id="PTHR47941">
    <property type="entry name" value="PENTATRICOPEPTIDE REPEAT-CONTAINING PROTEIN 3, MITOCHONDRIAL"/>
    <property type="match status" value="1"/>
</dbReference>
<dbReference type="Proteomes" id="UP001604336">
    <property type="component" value="Unassembled WGS sequence"/>
</dbReference>
<dbReference type="EMBL" id="JBFOLK010000008">
    <property type="protein sequence ID" value="KAL2491314.1"/>
    <property type="molecule type" value="Genomic_DNA"/>
</dbReference>
<keyword evidence="5" id="KW-1185">Reference proteome</keyword>
<dbReference type="PROSITE" id="PS51375">
    <property type="entry name" value="PPR"/>
    <property type="match status" value="4"/>
</dbReference>
<dbReference type="Gene3D" id="1.25.40.10">
    <property type="entry name" value="Tetratricopeptide repeat domain"/>
    <property type="match status" value="2"/>
</dbReference>
<feature type="repeat" description="PPR" evidence="3">
    <location>
        <begin position="180"/>
        <end position="214"/>
    </location>
</feature>
<evidence type="ECO:0000313" key="5">
    <source>
        <dbReference type="Proteomes" id="UP001604336"/>
    </source>
</evidence>
<keyword evidence="2" id="KW-0677">Repeat</keyword>
<comment type="similarity">
    <text evidence="1">Belongs to the PPR family. P subfamily.</text>
</comment>
<feature type="repeat" description="PPR" evidence="3">
    <location>
        <begin position="250"/>
        <end position="284"/>
    </location>
</feature>
<organism evidence="4 5">
    <name type="scientific">Abeliophyllum distichum</name>
    <dbReference type="NCBI Taxonomy" id="126358"/>
    <lineage>
        <taxon>Eukaryota</taxon>
        <taxon>Viridiplantae</taxon>
        <taxon>Streptophyta</taxon>
        <taxon>Embryophyta</taxon>
        <taxon>Tracheophyta</taxon>
        <taxon>Spermatophyta</taxon>
        <taxon>Magnoliopsida</taxon>
        <taxon>eudicotyledons</taxon>
        <taxon>Gunneridae</taxon>
        <taxon>Pentapetalae</taxon>
        <taxon>asterids</taxon>
        <taxon>lamiids</taxon>
        <taxon>Lamiales</taxon>
        <taxon>Oleaceae</taxon>
        <taxon>Forsythieae</taxon>
        <taxon>Abeliophyllum</taxon>
    </lineage>
</organism>
<dbReference type="Pfam" id="PF01535">
    <property type="entry name" value="PPR"/>
    <property type="match status" value="5"/>
</dbReference>
<dbReference type="AlphaFoldDB" id="A0ABD1RSC0"/>
<feature type="repeat" description="PPR" evidence="3">
    <location>
        <begin position="355"/>
        <end position="389"/>
    </location>
</feature>
<feature type="repeat" description="PPR" evidence="3">
    <location>
        <begin position="320"/>
        <end position="354"/>
    </location>
</feature>
<dbReference type="InterPro" id="IPR002885">
    <property type="entry name" value="PPR_rpt"/>
</dbReference>
<accession>A0ABD1RSC0</accession>
<evidence type="ECO:0000256" key="3">
    <source>
        <dbReference type="PROSITE-ProRule" id="PRU00708"/>
    </source>
</evidence>
<dbReference type="InterPro" id="IPR011990">
    <property type="entry name" value="TPR-like_helical_dom_sf"/>
</dbReference>
<name>A0ABD1RSC0_9LAMI</name>
<protein>
    <submittedName>
        <fullName evidence="4">Pentatricopeptide repeat-containing protein</fullName>
    </submittedName>
</protein>
<evidence type="ECO:0000256" key="2">
    <source>
        <dbReference type="ARBA" id="ARBA00022737"/>
    </source>
</evidence>